<reference evidence="2" key="1">
    <citation type="submission" date="2022-11" db="EMBL/GenBank/DDBJ databases">
        <authorList>
            <person name="Somphong A."/>
            <person name="Phongsopitanun W."/>
        </authorList>
    </citation>
    <scope>NUCLEOTIDE SEQUENCE</scope>
    <source>
        <strain evidence="2">Pm04-4</strain>
    </source>
</reference>
<dbReference type="InterPro" id="IPR018721">
    <property type="entry name" value="DUF2252"/>
</dbReference>
<name>A0ABT4ARI0_9ACTN</name>
<feature type="compositionally biased region" description="Low complexity" evidence="1">
    <location>
        <begin position="1"/>
        <end position="14"/>
    </location>
</feature>
<sequence>MSPAAPEQRAAAGRAARKRVPPSAHAGFASPADRPDPVALLLAQEEDRLPELLPIRHGRMLVSPFAFYRASAVLMAADLAGTPGSGLHAQICGDAHLSNFGMFASPERRLVFDLNDFDETGPGPWEWDLKRLLASLELAGRANGFKRKERTAVVVAAARAYREAMAGFAAMRELEVWYARADVDEFAAQLGKQQRKRLASAGTKARGRNSLQAYKKLTAVVDGRRRIVADPPLLVPVADLVPEVARKQLEAQILEMLDGYRDTLAEDRRRLFDNFAFVDLARKVVGVGSVGTRCWIVLLTGRDDQDPLLLQVKEAGPSVLDGYSPATETEQHHGRRVVHGQRLMQAASDIFLGWQHIPGFDGRGRDFYVRQLRDWKGSVVVEAMDPDGLRRYGQVCAWTLARAHARGGDRVAVAAYLGDDDRFDRALAAFAAAYADQTERDFDAFTAAVAEGRAAAQTGI</sequence>
<protein>
    <submittedName>
        <fullName evidence="2">DUF2252 domain-containing protein</fullName>
    </submittedName>
</protein>
<dbReference type="PANTHER" id="PTHR39441">
    <property type="entry name" value="DUF2252 DOMAIN-CONTAINING PROTEIN"/>
    <property type="match status" value="1"/>
</dbReference>
<proteinExistence type="predicted"/>
<evidence type="ECO:0000313" key="3">
    <source>
        <dbReference type="Proteomes" id="UP001151002"/>
    </source>
</evidence>
<evidence type="ECO:0000313" key="2">
    <source>
        <dbReference type="EMBL" id="MCY1136850.1"/>
    </source>
</evidence>
<dbReference type="Proteomes" id="UP001151002">
    <property type="component" value="Unassembled WGS sequence"/>
</dbReference>
<evidence type="ECO:0000256" key="1">
    <source>
        <dbReference type="SAM" id="MobiDB-lite"/>
    </source>
</evidence>
<comment type="caution">
    <text evidence="2">The sequence shown here is derived from an EMBL/GenBank/DDBJ whole genome shotgun (WGS) entry which is preliminary data.</text>
</comment>
<dbReference type="EMBL" id="JAPNTZ010000001">
    <property type="protein sequence ID" value="MCY1136850.1"/>
    <property type="molecule type" value="Genomic_DNA"/>
</dbReference>
<gene>
    <name evidence="2" type="ORF">OWR29_02490</name>
</gene>
<organism evidence="2 3">
    <name type="scientific">Paractinoplanes pyxinae</name>
    <dbReference type="NCBI Taxonomy" id="2997416"/>
    <lineage>
        <taxon>Bacteria</taxon>
        <taxon>Bacillati</taxon>
        <taxon>Actinomycetota</taxon>
        <taxon>Actinomycetes</taxon>
        <taxon>Micromonosporales</taxon>
        <taxon>Micromonosporaceae</taxon>
        <taxon>Paractinoplanes</taxon>
    </lineage>
</organism>
<dbReference type="Pfam" id="PF10009">
    <property type="entry name" value="DUF2252"/>
    <property type="match status" value="1"/>
</dbReference>
<keyword evidence="3" id="KW-1185">Reference proteome</keyword>
<accession>A0ABT4ARI0</accession>
<dbReference type="RefSeq" id="WP_267560629.1">
    <property type="nucleotide sequence ID" value="NZ_JAPNTZ010000001.1"/>
</dbReference>
<feature type="region of interest" description="Disordered" evidence="1">
    <location>
        <begin position="1"/>
        <end position="32"/>
    </location>
</feature>
<dbReference type="PANTHER" id="PTHR39441:SF1">
    <property type="entry name" value="DUF2252 DOMAIN-CONTAINING PROTEIN"/>
    <property type="match status" value="1"/>
</dbReference>